<dbReference type="RefSeq" id="WP_229110312.1">
    <property type="nucleotide sequence ID" value="NZ_CP064788.1"/>
</dbReference>
<name>A0A897NH15_9EURY</name>
<dbReference type="AlphaFoldDB" id="A0A897NH15"/>
<proteinExistence type="predicted"/>
<protein>
    <submittedName>
        <fullName evidence="1">Uncharacterized protein</fullName>
    </submittedName>
</protein>
<accession>A0A897NH15</accession>
<evidence type="ECO:0000313" key="1">
    <source>
        <dbReference type="EMBL" id="QSG10745.1"/>
    </source>
</evidence>
<sequence length="68" mass="7890">MRIDTHDITKGIWFQAPTRMSIKKRTNDADLSSLQSHLAKALENAEDDTAKYHIREAYQKIIFLENAE</sequence>
<dbReference type="GeneID" id="68859836"/>
<evidence type="ECO:0000313" key="2">
    <source>
        <dbReference type="Proteomes" id="UP000663305"/>
    </source>
</evidence>
<organism evidence="1 2">
    <name type="scientific">Halapricum desulfuricans</name>
    <dbReference type="NCBI Taxonomy" id="2841257"/>
    <lineage>
        <taxon>Archaea</taxon>
        <taxon>Methanobacteriati</taxon>
        <taxon>Methanobacteriota</taxon>
        <taxon>Stenosarchaea group</taxon>
        <taxon>Halobacteria</taxon>
        <taxon>Halobacteriales</taxon>
        <taxon>Haloarculaceae</taxon>
        <taxon>Halapricum</taxon>
    </lineage>
</organism>
<gene>
    <name evidence="1" type="ORF">HSBGL_0308</name>
</gene>
<dbReference type="Proteomes" id="UP000663305">
    <property type="component" value="Chromosome"/>
</dbReference>
<reference evidence="1" key="1">
    <citation type="submission" date="2020-11" db="EMBL/GenBank/DDBJ databases">
        <title>Carbohydrate-dependent, anaerobic sulfur respiration: A novel catabolism in halophilic archaea.</title>
        <authorList>
            <person name="Sorokin D.Y."/>
            <person name="Messina E."/>
            <person name="Smedile F."/>
            <person name="La Cono V."/>
            <person name="Hallsworth J.E."/>
            <person name="Yakimov M.M."/>
        </authorList>
    </citation>
    <scope>NUCLEOTIDE SEQUENCE</scope>
    <source>
        <strain evidence="1">HSR-Bgl</strain>
    </source>
</reference>
<dbReference type="EMBL" id="CP064789">
    <property type="protein sequence ID" value="QSG10745.1"/>
    <property type="molecule type" value="Genomic_DNA"/>
</dbReference>